<comment type="similarity">
    <text evidence="1">Belongs to the SKA1 family.</text>
</comment>
<feature type="coiled-coil region" evidence="2">
    <location>
        <begin position="71"/>
        <end position="112"/>
    </location>
</feature>
<organism evidence="4 5">
    <name type="scientific">Triparma columacea</name>
    <dbReference type="NCBI Taxonomy" id="722753"/>
    <lineage>
        <taxon>Eukaryota</taxon>
        <taxon>Sar</taxon>
        <taxon>Stramenopiles</taxon>
        <taxon>Ochrophyta</taxon>
        <taxon>Bolidophyceae</taxon>
        <taxon>Parmales</taxon>
        <taxon>Triparmaceae</taxon>
        <taxon>Triparma</taxon>
    </lineage>
</organism>
<gene>
    <name evidence="4" type="ORF">TrCOL_g12175</name>
</gene>
<proteinExistence type="inferred from homology"/>
<dbReference type="Pfam" id="PF07160">
    <property type="entry name" value="SKA1"/>
    <property type="match status" value="1"/>
</dbReference>
<dbReference type="GO" id="GO:0000940">
    <property type="term" value="C:outer kinetochore"/>
    <property type="evidence" value="ECO:0007669"/>
    <property type="project" value="TreeGrafter"/>
</dbReference>
<dbReference type="GO" id="GO:0007059">
    <property type="term" value="P:chromosome segregation"/>
    <property type="evidence" value="ECO:0007669"/>
    <property type="project" value="InterPro"/>
</dbReference>
<dbReference type="GO" id="GO:0005876">
    <property type="term" value="C:spindle microtubule"/>
    <property type="evidence" value="ECO:0007669"/>
    <property type="project" value="TreeGrafter"/>
</dbReference>
<evidence type="ECO:0000256" key="1">
    <source>
        <dbReference type="ARBA" id="ARBA00006836"/>
    </source>
</evidence>
<dbReference type="OrthoDB" id="192966at2759"/>
<name>A0A9W7G034_9STRA</name>
<dbReference type="PANTHER" id="PTHR28573">
    <property type="entry name" value="SPINDLE AND KINETOCHORE-ASSOCIATED PROTEIN 1"/>
    <property type="match status" value="1"/>
</dbReference>
<accession>A0A9W7G034</accession>
<dbReference type="Proteomes" id="UP001165065">
    <property type="component" value="Unassembled WGS sequence"/>
</dbReference>
<dbReference type="GO" id="GO:0008017">
    <property type="term" value="F:microtubule binding"/>
    <property type="evidence" value="ECO:0007669"/>
    <property type="project" value="InterPro"/>
</dbReference>
<evidence type="ECO:0000256" key="2">
    <source>
        <dbReference type="SAM" id="Coils"/>
    </source>
</evidence>
<dbReference type="GO" id="GO:0072686">
    <property type="term" value="C:mitotic spindle"/>
    <property type="evidence" value="ECO:0007669"/>
    <property type="project" value="TreeGrafter"/>
</dbReference>
<sequence length="307" mass="33219">MSSTTAATTAEELVDSFTKVISSLNDDVNRLSDLSEIRNHLLNPSPSNDPENCDPNRGVGDSLASSTVETLKALDTTLADLEKRAELLEIVIEDEKSASKEMEKNRDVALKQKEFLASIMPHLPSKLPGDALSTMSSANHPAPPLSIPVVASNVAEDSSSVADTDTISLMSAPSVNTLRNSPKIEIVSESELMSVQKSIRSRVTLSALNDAVVDINDVAANKYKALSQASGKGRKTKKFQQLIIHHRETVVPEHEGLFFVSEQDLRDCCAFFRGGESTARAVLNILRSTKRLKQIRGGGGVVTYAFL</sequence>
<dbReference type="InterPro" id="IPR042031">
    <property type="entry name" value="SKA1_MBD_sf"/>
</dbReference>
<dbReference type="Gene3D" id="1.10.10.1890">
    <property type="entry name" value="Ska1 microtubule binding domain-like"/>
    <property type="match status" value="1"/>
</dbReference>
<feature type="region of interest" description="Disordered" evidence="3">
    <location>
        <begin position="40"/>
        <end position="61"/>
    </location>
</feature>
<dbReference type="GO" id="GO:0051301">
    <property type="term" value="P:cell division"/>
    <property type="evidence" value="ECO:0007669"/>
    <property type="project" value="InterPro"/>
</dbReference>
<evidence type="ECO:0008006" key="6">
    <source>
        <dbReference type="Google" id="ProtNLM"/>
    </source>
</evidence>
<dbReference type="PANTHER" id="PTHR28573:SF1">
    <property type="entry name" value="SPINDLE AND KINETOCHORE-ASSOCIATED PROTEIN 1"/>
    <property type="match status" value="1"/>
</dbReference>
<dbReference type="InterPro" id="IPR009829">
    <property type="entry name" value="SKA1"/>
</dbReference>
<evidence type="ECO:0000313" key="5">
    <source>
        <dbReference type="Proteomes" id="UP001165065"/>
    </source>
</evidence>
<keyword evidence="2" id="KW-0175">Coiled coil</keyword>
<comment type="caution">
    <text evidence="4">The sequence shown here is derived from an EMBL/GenBank/DDBJ whole genome shotgun (WGS) entry which is preliminary data.</text>
</comment>
<dbReference type="GO" id="GO:0031110">
    <property type="term" value="P:regulation of microtubule polymerization or depolymerization"/>
    <property type="evidence" value="ECO:0007669"/>
    <property type="project" value="TreeGrafter"/>
</dbReference>
<keyword evidence="5" id="KW-1185">Reference proteome</keyword>
<dbReference type="EMBL" id="BRYA01000623">
    <property type="protein sequence ID" value="GMI26131.1"/>
    <property type="molecule type" value="Genomic_DNA"/>
</dbReference>
<dbReference type="AlphaFoldDB" id="A0A9W7G034"/>
<protein>
    <recommendedName>
        <fullName evidence="6">Spindle and kinetochore-associated protein 1</fullName>
    </recommendedName>
</protein>
<evidence type="ECO:0000256" key="3">
    <source>
        <dbReference type="SAM" id="MobiDB-lite"/>
    </source>
</evidence>
<dbReference type="GO" id="GO:0000278">
    <property type="term" value="P:mitotic cell cycle"/>
    <property type="evidence" value="ECO:0007669"/>
    <property type="project" value="TreeGrafter"/>
</dbReference>
<reference evidence="5" key="1">
    <citation type="journal article" date="2023" name="Commun. Biol.">
        <title>Genome analysis of Parmales, the sister group of diatoms, reveals the evolutionary specialization of diatoms from phago-mixotrophs to photoautotrophs.</title>
        <authorList>
            <person name="Ban H."/>
            <person name="Sato S."/>
            <person name="Yoshikawa S."/>
            <person name="Yamada K."/>
            <person name="Nakamura Y."/>
            <person name="Ichinomiya M."/>
            <person name="Sato N."/>
            <person name="Blanc-Mathieu R."/>
            <person name="Endo H."/>
            <person name="Kuwata A."/>
            <person name="Ogata H."/>
        </authorList>
    </citation>
    <scope>NUCLEOTIDE SEQUENCE [LARGE SCALE GENOMIC DNA]</scope>
</reference>
<evidence type="ECO:0000313" key="4">
    <source>
        <dbReference type="EMBL" id="GMI26131.1"/>
    </source>
</evidence>